<name>A0A841FES4_9ACTN</name>
<reference evidence="2 3" key="1">
    <citation type="submission" date="2020-08" db="EMBL/GenBank/DDBJ databases">
        <title>Genomic Encyclopedia of Type Strains, Phase IV (KMG-IV): sequencing the most valuable type-strain genomes for metagenomic binning, comparative biology and taxonomic classification.</title>
        <authorList>
            <person name="Goeker M."/>
        </authorList>
    </citation>
    <scope>NUCLEOTIDE SEQUENCE [LARGE SCALE GENOMIC DNA]</scope>
    <source>
        <strain evidence="2 3">YIM 65646</strain>
    </source>
</reference>
<evidence type="ECO:0000259" key="1">
    <source>
        <dbReference type="Pfam" id="PF01425"/>
    </source>
</evidence>
<dbReference type="AlphaFoldDB" id="A0A841FES4"/>
<dbReference type="PANTHER" id="PTHR11895">
    <property type="entry name" value="TRANSAMIDASE"/>
    <property type="match status" value="1"/>
</dbReference>
<dbReference type="SUPFAM" id="SSF75304">
    <property type="entry name" value="Amidase signature (AS) enzymes"/>
    <property type="match status" value="1"/>
</dbReference>
<dbReference type="GO" id="GO:0016740">
    <property type="term" value="F:transferase activity"/>
    <property type="evidence" value="ECO:0007669"/>
    <property type="project" value="UniProtKB-KW"/>
</dbReference>
<dbReference type="PANTHER" id="PTHR11895:SF67">
    <property type="entry name" value="AMIDASE DOMAIN-CONTAINING PROTEIN"/>
    <property type="match status" value="1"/>
</dbReference>
<dbReference type="EMBL" id="JACHGT010000007">
    <property type="protein sequence ID" value="MBB6035801.1"/>
    <property type="molecule type" value="Genomic_DNA"/>
</dbReference>
<keyword evidence="2" id="KW-0808">Transferase</keyword>
<feature type="domain" description="Amidase" evidence="1">
    <location>
        <begin position="26"/>
        <end position="418"/>
    </location>
</feature>
<comment type="caution">
    <text evidence="2">The sequence shown here is derived from an EMBL/GenBank/DDBJ whole genome shotgun (WGS) entry which is preliminary data.</text>
</comment>
<dbReference type="Pfam" id="PF01425">
    <property type="entry name" value="Amidase"/>
    <property type="match status" value="1"/>
</dbReference>
<dbReference type="InterPro" id="IPR023631">
    <property type="entry name" value="Amidase_dom"/>
</dbReference>
<dbReference type="Gene3D" id="3.90.1300.10">
    <property type="entry name" value="Amidase signature (AS) domain"/>
    <property type="match status" value="1"/>
</dbReference>
<dbReference type="RefSeq" id="WP_184788638.1">
    <property type="nucleotide sequence ID" value="NZ_BONT01000075.1"/>
</dbReference>
<evidence type="ECO:0000313" key="3">
    <source>
        <dbReference type="Proteomes" id="UP000548476"/>
    </source>
</evidence>
<protein>
    <submittedName>
        <fullName evidence="2">Asp-tRNA(Asn)/Glu-tRNA(Gln) amidotransferase A subunit family amidase</fullName>
    </submittedName>
</protein>
<organism evidence="2 3">
    <name type="scientific">Phytomonospora endophytica</name>
    <dbReference type="NCBI Taxonomy" id="714109"/>
    <lineage>
        <taxon>Bacteria</taxon>
        <taxon>Bacillati</taxon>
        <taxon>Actinomycetota</taxon>
        <taxon>Actinomycetes</taxon>
        <taxon>Micromonosporales</taxon>
        <taxon>Micromonosporaceae</taxon>
        <taxon>Phytomonospora</taxon>
    </lineage>
</organism>
<dbReference type="Proteomes" id="UP000548476">
    <property type="component" value="Unassembled WGS sequence"/>
</dbReference>
<keyword evidence="3" id="KW-1185">Reference proteome</keyword>
<evidence type="ECO:0000313" key="2">
    <source>
        <dbReference type="EMBL" id="MBB6035801.1"/>
    </source>
</evidence>
<accession>A0A841FES4</accession>
<proteinExistence type="predicted"/>
<dbReference type="InterPro" id="IPR000120">
    <property type="entry name" value="Amidase"/>
</dbReference>
<sequence length="433" mass="45038">MENLVRPRPLAVETSADDTGVRDRIARTCDRIEAVDGAVAAFVGEPNRRGRMLADAAAISARWPDPAARPPLYGIPVGIKDIVHVDGLPTKAGSDVPPEVLAGPQATVVDRLRDAGALIAGKTVTAEFAVLAPGPTRNPHDLGHTPGGSSSGSAAAVAAGMVPLAIGTQTVGSMIRPGAFCGVTAFKPTYGRIPTDGVIPNATSFDTLGVYAADLAGIAVAAPILCDGWREVADGLGAVFGVPEGPYLDQADDIATRAFATHVALLEKAGLDVRRVAMFDDFEHIRATQFTINRHELALAHAAWYAAHPEGYREQTVKAVGEGRAISPAQYARARAEREAIRARFTERFTASGVDVWIAPAAPGTAPEGIATTGSAIMCLPWSFLGLPSLTLPTPRPAGALPIGLQLVGAFGADEELLSRAAAVESTLEPARH</sequence>
<dbReference type="InterPro" id="IPR036928">
    <property type="entry name" value="AS_sf"/>
</dbReference>
<gene>
    <name evidence="2" type="ORF">HNR73_003665</name>
</gene>